<sequence>MKINKNKILKIISLSLSFLLFPFVVLEAADEMIDNPLGTDSFPDLASALSELAIEIGIPIAALFIIYSGLMFVTARGNAEKLTKAKTGLMWSLGGTAILLGAWAITEVLKDTIELLE</sequence>
<comment type="caution">
    <text evidence="2">The sequence shown here is derived from an EMBL/GenBank/DDBJ whole genome shotgun (WGS) entry which is preliminary data.</text>
</comment>
<protein>
    <recommendedName>
        <fullName evidence="4">TrbC/VirB2 family protein</fullName>
    </recommendedName>
</protein>
<dbReference type="Proteomes" id="UP000230959">
    <property type="component" value="Unassembled WGS sequence"/>
</dbReference>
<name>A0A2M8LAI1_9BACT</name>
<keyword evidence="1" id="KW-0472">Membrane</keyword>
<feature type="transmembrane region" description="Helical" evidence="1">
    <location>
        <begin position="52"/>
        <end position="75"/>
    </location>
</feature>
<dbReference type="Pfam" id="PF18895">
    <property type="entry name" value="T4SS_pilin"/>
    <property type="match status" value="1"/>
</dbReference>
<gene>
    <name evidence="2" type="ORF">COV02_01710</name>
</gene>
<organism evidence="2 3">
    <name type="scientific">Candidatus Terrybacteria bacterium CG10_big_fil_rev_8_21_14_0_10_41_10</name>
    <dbReference type="NCBI Taxonomy" id="1975026"/>
    <lineage>
        <taxon>Bacteria</taxon>
        <taxon>Candidatus Terryibacteriota</taxon>
    </lineage>
</organism>
<accession>A0A2M8LAI1</accession>
<keyword evidence="1" id="KW-1133">Transmembrane helix</keyword>
<dbReference type="InterPro" id="IPR043993">
    <property type="entry name" value="T4SS_pilin"/>
</dbReference>
<reference evidence="3" key="1">
    <citation type="submission" date="2017-09" db="EMBL/GenBank/DDBJ databases">
        <title>Depth-based differentiation of microbial function through sediment-hosted aquifers and enrichment of novel symbionts in the deep terrestrial subsurface.</title>
        <authorList>
            <person name="Probst A.J."/>
            <person name="Ladd B."/>
            <person name="Jarett J.K."/>
            <person name="Geller-Mcgrath D.E."/>
            <person name="Sieber C.M.K."/>
            <person name="Emerson J.B."/>
            <person name="Anantharaman K."/>
            <person name="Thomas B.C."/>
            <person name="Malmstrom R."/>
            <person name="Stieglmeier M."/>
            <person name="Klingl A."/>
            <person name="Woyke T."/>
            <person name="Ryan C.M."/>
            <person name="Banfield J.F."/>
        </authorList>
    </citation>
    <scope>NUCLEOTIDE SEQUENCE [LARGE SCALE GENOMIC DNA]</scope>
</reference>
<dbReference type="AlphaFoldDB" id="A0A2M8LAI1"/>
<evidence type="ECO:0000313" key="3">
    <source>
        <dbReference type="Proteomes" id="UP000230959"/>
    </source>
</evidence>
<dbReference type="EMBL" id="PFER01000026">
    <property type="protein sequence ID" value="PJE73604.1"/>
    <property type="molecule type" value="Genomic_DNA"/>
</dbReference>
<feature type="transmembrane region" description="Helical" evidence="1">
    <location>
        <begin position="87"/>
        <end position="106"/>
    </location>
</feature>
<proteinExistence type="predicted"/>
<evidence type="ECO:0008006" key="4">
    <source>
        <dbReference type="Google" id="ProtNLM"/>
    </source>
</evidence>
<evidence type="ECO:0000256" key="1">
    <source>
        <dbReference type="SAM" id="Phobius"/>
    </source>
</evidence>
<keyword evidence="1" id="KW-0812">Transmembrane</keyword>
<evidence type="ECO:0000313" key="2">
    <source>
        <dbReference type="EMBL" id="PJE73604.1"/>
    </source>
</evidence>